<protein>
    <recommendedName>
        <fullName evidence="2">CRISPR type III-associated protein domain-containing protein</fullName>
    </recommendedName>
</protein>
<dbReference type="EMBL" id="ADLQ01000048">
    <property type="protein sequence ID" value="EGA94091.1"/>
    <property type="molecule type" value="Genomic_DNA"/>
</dbReference>
<dbReference type="Pfam" id="PF03787">
    <property type="entry name" value="RAMPs"/>
    <property type="match status" value="1"/>
</dbReference>
<gene>
    <name evidence="3" type="ORF">HMPREF9474_02110</name>
</gene>
<evidence type="ECO:0000256" key="1">
    <source>
        <dbReference type="ARBA" id="ARBA00023118"/>
    </source>
</evidence>
<evidence type="ECO:0000313" key="4">
    <source>
        <dbReference type="Proteomes" id="UP000002970"/>
    </source>
</evidence>
<keyword evidence="4" id="KW-1185">Reference proteome</keyword>
<comment type="caution">
    <text evidence="3">The sequence shown here is derived from an EMBL/GenBank/DDBJ whole genome shotgun (WGS) entry which is preliminary data.</text>
</comment>
<organism evidence="3 4">
    <name type="scientific">Clostridium symbiosum (strain WAL-14163)</name>
    <dbReference type="NCBI Taxonomy" id="742740"/>
    <lineage>
        <taxon>Bacteria</taxon>
        <taxon>Bacillati</taxon>
        <taxon>Bacillota</taxon>
        <taxon>Clostridia</taxon>
        <taxon>Lachnospirales</taxon>
        <taxon>Lachnospiraceae</taxon>
        <taxon>Otoolea</taxon>
    </lineage>
</organism>
<keyword evidence="1" id="KW-0051">Antiviral defense</keyword>
<sequence>MSDGVISFNKICGRLCVEMTGHLASPLSIGSGEEEHSDSDVVFRASGEPYIPGSSLAGALLEYSAVIKGEEETKKCSECPEAECPAAGMTDRAEFLSMMHG</sequence>
<evidence type="ECO:0000259" key="2">
    <source>
        <dbReference type="Pfam" id="PF03787"/>
    </source>
</evidence>
<reference evidence="3 4" key="1">
    <citation type="submission" date="2010-12" db="EMBL/GenBank/DDBJ databases">
        <title>The Genome Sequence of Clostridium symbiosum strain WAL-14163.</title>
        <authorList>
            <person name="Earl A."/>
            <person name="Ward D."/>
            <person name="Feldgarden M."/>
            <person name="Gevers D."/>
            <person name="Finegold S.M."/>
            <person name="Summanen P.H."/>
            <person name="Molitoris D.R."/>
            <person name="Vaisanen M.L."/>
            <person name="Daigneault M."/>
            <person name="Young S.K."/>
            <person name="Zeng Q."/>
            <person name="Gargeya S."/>
            <person name="Fitzgerald M."/>
            <person name="Haas B."/>
            <person name="Abouelleil A."/>
            <person name="Alvarado L."/>
            <person name="Arachchi H.M."/>
            <person name="Berlin A."/>
            <person name="Brown A."/>
            <person name="Chapman S.B."/>
            <person name="Chen Z."/>
            <person name="Dunbar C."/>
            <person name="Freedman E."/>
            <person name="Gearin G."/>
            <person name="Gellesch M."/>
            <person name="Goldberg J."/>
            <person name="Griggs A."/>
            <person name="Gujja S."/>
            <person name="Heilman E."/>
            <person name="Heiman D."/>
            <person name="Howarth C."/>
            <person name="Larson L."/>
            <person name="Lui A."/>
            <person name="MacDonald P.J.P."/>
            <person name="Mehta T."/>
            <person name="Montmayeur A."/>
            <person name="Murphy C."/>
            <person name="Neiman D."/>
            <person name="Pearson M."/>
            <person name="Priest M."/>
            <person name="Roberts A."/>
            <person name="Saif S."/>
            <person name="Shea T."/>
            <person name="Shenoy N."/>
            <person name="Sisk P."/>
            <person name="Stolte C."/>
            <person name="Sykes S."/>
            <person name="White J."/>
            <person name="Yandava C."/>
            <person name="Nusbaum C."/>
            <person name="Birren B."/>
        </authorList>
    </citation>
    <scope>NUCLEOTIDE SEQUENCE [LARGE SCALE GENOMIC DNA]</scope>
    <source>
        <strain evidence="3 4">WAL-14163</strain>
    </source>
</reference>
<feature type="domain" description="CRISPR type III-associated protein" evidence="2">
    <location>
        <begin position="25"/>
        <end position="98"/>
    </location>
</feature>
<dbReference type="Proteomes" id="UP000002970">
    <property type="component" value="Unassembled WGS sequence"/>
</dbReference>
<dbReference type="GO" id="GO:0051607">
    <property type="term" value="P:defense response to virus"/>
    <property type="evidence" value="ECO:0007669"/>
    <property type="project" value="UniProtKB-KW"/>
</dbReference>
<evidence type="ECO:0000313" key="3">
    <source>
        <dbReference type="EMBL" id="EGA94091.1"/>
    </source>
</evidence>
<name>E7GMG5_CLOS6</name>
<proteinExistence type="predicted"/>
<accession>E7GMG5</accession>
<dbReference type="HOGENOM" id="CLU_2286681_0_0_9"/>
<dbReference type="AlphaFoldDB" id="E7GMG5"/>
<dbReference type="InterPro" id="IPR005537">
    <property type="entry name" value="RAMP_III_fam"/>
</dbReference>
<dbReference type="CDD" id="cd09726">
    <property type="entry name" value="RAMP_I_III"/>
    <property type="match status" value="1"/>
</dbReference>